<comment type="caution">
    <text evidence="1">The sequence shown here is derived from an EMBL/GenBank/DDBJ whole genome shotgun (WGS) entry which is preliminary data.</text>
</comment>
<dbReference type="Proteomes" id="UP000011769">
    <property type="component" value="Unassembled WGS sequence"/>
</dbReference>
<dbReference type="GO" id="GO:0016301">
    <property type="term" value="F:kinase activity"/>
    <property type="evidence" value="ECO:0007669"/>
    <property type="project" value="UniProtKB-KW"/>
</dbReference>
<gene>
    <name evidence="1" type="primary">dhaL</name>
    <name evidence="1" type="ORF">SPJ1_0377</name>
</gene>
<organism evidence="1 2">
    <name type="scientific">Streptococcus parauberis KRS-02083</name>
    <dbReference type="NCBI Taxonomy" id="1207545"/>
    <lineage>
        <taxon>Bacteria</taxon>
        <taxon>Bacillati</taxon>
        <taxon>Bacillota</taxon>
        <taxon>Bacilli</taxon>
        <taxon>Lactobacillales</taxon>
        <taxon>Streptococcaceae</taxon>
        <taxon>Streptococcus</taxon>
    </lineage>
</organism>
<dbReference type="EMBL" id="ALYM01000001">
    <property type="protein sequence ID" value="EMG26415.1"/>
    <property type="molecule type" value="Genomic_DNA"/>
</dbReference>
<reference evidence="1 2" key="1">
    <citation type="journal article" date="2013" name="PLoS ONE">
        <title>Comparative Genomic Characterization of Three Streptococcus parauberis Strains in Fish Pathogen, as Assessed by Wide-Genome Analyses.</title>
        <authorList>
            <person name="Nho S.W."/>
            <person name="Hikima J."/>
            <person name="Park S.B."/>
            <person name="Jang H.B."/>
            <person name="Cha I.S."/>
            <person name="Yasuike M."/>
            <person name="Nakamura Y."/>
            <person name="Fujiwara A."/>
            <person name="Sano M."/>
            <person name="Kanai K."/>
            <person name="Kondo H."/>
            <person name="Hirono I."/>
            <person name="Takeyama H."/>
            <person name="Aoki T."/>
            <person name="Jung T.S."/>
        </authorList>
    </citation>
    <scope>NUCLEOTIDE SEQUENCE [LARGE SCALE GENOMIC DNA]</scope>
    <source>
        <strain evidence="1 2">KRS-02083</strain>
    </source>
</reference>
<proteinExistence type="predicted"/>
<protein>
    <submittedName>
        <fullName evidence="1">Dihydroxyacetone kinase</fullName>
    </submittedName>
</protein>
<sequence>MSTMVFSPTSALPLFCIIAKPSDKISAKGRFWSALAIPIKAEPYKGPEAPPTLLKSCIATILNKS</sequence>
<keyword evidence="2" id="KW-1185">Reference proteome</keyword>
<accession>A0ABN0IUC9</accession>
<keyword evidence="1" id="KW-0418">Kinase</keyword>
<name>A0ABN0IUC9_9STRE</name>
<keyword evidence="1" id="KW-0808">Transferase</keyword>
<evidence type="ECO:0000313" key="1">
    <source>
        <dbReference type="EMBL" id="EMG26415.1"/>
    </source>
</evidence>
<evidence type="ECO:0000313" key="2">
    <source>
        <dbReference type="Proteomes" id="UP000011769"/>
    </source>
</evidence>